<dbReference type="Pfam" id="PF06985">
    <property type="entry name" value="HET"/>
    <property type="match status" value="1"/>
</dbReference>
<dbReference type="Proteomes" id="UP000054266">
    <property type="component" value="Unassembled WGS sequence"/>
</dbReference>
<dbReference type="AlphaFoldDB" id="A0A0D2D7E2"/>
<gene>
    <name evidence="2" type="ORF">PV04_01590</name>
</gene>
<organism evidence="2 3">
    <name type="scientific">Phialophora macrospora</name>
    <dbReference type="NCBI Taxonomy" id="1851006"/>
    <lineage>
        <taxon>Eukaryota</taxon>
        <taxon>Fungi</taxon>
        <taxon>Dikarya</taxon>
        <taxon>Ascomycota</taxon>
        <taxon>Pezizomycotina</taxon>
        <taxon>Eurotiomycetes</taxon>
        <taxon>Chaetothyriomycetidae</taxon>
        <taxon>Chaetothyriales</taxon>
        <taxon>Herpotrichiellaceae</taxon>
        <taxon>Phialophora</taxon>
    </lineage>
</organism>
<dbReference type="InterPro" id="IPR010730">
    <property type="entry name" value="HET"/>
</dbReference>
<protein>
    <recommendedName>
        <fullName evidence="1">Heterokaryon incompatibility domain-containing protein</fullName>
    </recommendedName>
</protein>
<proteinExistence type="predicted"/>
<accession>A0A0D2D7E2</accession>
<dbReference type="PANTHER" id="PTHR24148">
    <property type="entry name" value="ANKYRIN REPEAT DOMAIN-CONTAINING PROTEIN 39 HOMOLOG-RELATED"/>
    <property type="match status" value="1"/>
</dbReference>
<reference evidence="2 3" key="1">
    <citation type="submission" date="2015-01" db="EMBL/GenBank/DDBJ databases">
        <title>The Genome Sequence of Capronia semiimmersa CBS27337.</title>
        <authorList>
            <consortium name="The Broad Institute Genomics Platform"/>
            <person name="Cuomo C."/>
            <person name="de Hoog S."/>
            <person name="Gorbushina A."/>
            <person name="Stielow B."/>
            <person name="Teixiera M."/>
            <person name="Abouelleil A."/>
            <person name="Chapman S.B."/>
            <person name="Priest M."/>
            <person name="Young S.K."/>
            <person name="Wortman J."/>
            <person name="Nusbaum C."/>
            <person name="Birren B."/>
        </authorList>
    </citation>
    <scope>NUCLEOTIDE SEQUENCE [LARGE SCALE GENOMIC DNA]</scope>
    <source>
        <strain evidence="2 3">CBS 27337</strain>
    </source>
</reference>
<evidence type="ECO:0000259" key="1">
    <source>
        <dbReference type="Pfam" id="PF06985"/>
    </source>
</evidence>
<keyword evidence="3" id="KW-1185">Reference proteome</keyword>
<dbReference type="PANTHER" id="PTHR24148:SF73">
    <property type="entry name" value="HET DOMAIN PROTEIN (AFU_ORTHOLOGUE AFUA_8G01020)"/>
    <property type="match status" value="1"/>
</dbReference>
<feature type="domain" description="Heterokaryon incompatibility" evidence="1">
    <location>
        <begin position="44"/>
        <end position="207"/>
    </location>
</feature>
<dbReference type="HOGENOM" id="CLU_025795_0_0_1"/>
<dbReference type="STRING" id="5601.A0A0D2D7E2"/>
<sequence length="551" mass="63510">MNAQEVSKFVDDSLWPRRLLHVPTMTSYPWTPGDVYGGHTRPNYLAFSYTWGRWRLDEEENPSVKALPVQGITWRMPRVHPAHFTVEEFERTIRALPALQPYMFQVDFVWLDIACIDQTPGSKESAAEIGRQAKIFQNAFCTFAWLTSHAEPCDEEYVEATYRLEKSISEIMSEEPYTSRSVEHDFANFLNFLTDDPWFTSLWTLQEAFLCPEVIFLARNGQVWLKGNPGEEIPRLKEILMWIEFLTSIVQDSRRNFNLHSSPEIQGALERSGLIGLLLGSPMVLLSVAYHRQATSELDRVYGIMQVFNLRLGISRPEADTTKRFTLAELEDELGQELFKQYPVMSQLHIFTQIPDKGKGWRVGQYSKMASDLNWDVYDHLKSSRHRMTASAQFSTTLVDENLWGSFTGRTCLLHEFEAAWTAYDKLIDPMRVPFEIALDVPSPRRPVDDRQYHLETLQSLLREHDDAIVLLLGCCESTWALGRRPASWKPCHAVGLILIPYADSEVRNGTYWQRRGVVSWKLGEPRYPAEMRMFLQGETDSWTATSGIFG</sequence>
<evidence type="ECO:0000313" key="2">
    <source>
        <dbReference type="EMBL" id="KIW73476.1"/>
    </source>
</evidence>
<dbReference type="EMBL" id="KN846956">
    <property type="protein sequence ID" value="KIW73476.1"/>
    <property type="molecule type" value="Genomic_DNA"/>
</dbReference>
<name>A0A0D2D7E2_9EURO</name>
<dbReference type="InterPro" id="IPR052895">
    <property type="entry name" value="HetReg/Transcr_Mod"/>
</dbReference>
<evidence type="ECO:0000313" key="3">
    <source>
        <dbReference type="Proteomes" id="UP000054266"/>
    </source>
</evidence>